<dbReference type="InterPro" id="IPR012337">
    <property type="entry name" value="RNaseH-like_sf"/>
</dbReference>
<dbReference type="GO" id="GO:0046983">
    <property type="term" value="F:protein dimerization activity"/>
    <property type="evidence" value="ECO:0007669"/>
    <property type="project" value="InterPro"/>
</dbReference>
<dbReference type="Pfam" id="PF14372">
    <property type="entry name" value="hAT-like_RNase-H"/>
    <property type="match status" value="1"/>
</dbReference>
<dbReference type="EMBL" id="JAAIUW010000002">
    <property type="protein sequence ID" value="KAF7841996.1"/>
    <property type="molecule type" value="Genomic_DNA"/>
</dbReference>
<dbReference type="InterPro" id="IPR025525">
    <property type="entry name" value="hAT-like_transposase_RNase-H"/>
</dbReference>
<evidence type="ECO:0000313" key="5">
    <source>
        <dbReference type="EMBL" id="KAF7841996.1"/>
    </source>
</evidence>
<protein>
    <submittedName>
        <fullName evidence="5">Zinc finger BED domain-containing protein RICESLEEPER 2-like</fullName>
    </submittedName>
</protein>
<dbReference type="SUPFAM" id="SSF53098">
    <property type="entry name" value="Ribonuclease H-like"/>
    <property type="match status" value="1"/>
</dbReference>
<evidence type="ECO:0000313" key="6">
    <source>
        <dbReference type="Proteomes" id="UP000634136"/>
    </source>
</evidence>
<evidence type="ECO:0000259" key="4">
    <source>
        <dbReference type="Pfam" id="PF14372"/>
    </source>
</evidence>
<evidence type="ECO:0000256" key="1">
    <source>
        <dbReference type="ARBA" id="ARBA00023125"/>
    </source>
</evidence>
<evidence type="ECO:0000256" key="2">
    <source>
        <dbReference type="SAM" id="MobiDB-lite"/>
    </source>
</evidence>
<keyword evidence="1" id="KW-0238">DNA-binding</keyword>
<name>A0A835CHV1_9FABA</name>
<feature type="domain" description="hAT-like transposase RNase-H fold" evidence="4">
    <location>
        <begin position="307"/>
        <end position="410"/>
    </location>
</feature>
<dbReference type="PANTHER" id="PTHR46481:SF2">
    <property type="entry name" value="BED-TYPE DOMAIN-CONTAINING PROTEIN"/>
    <property type="match status" value="1"/>
</dbReference>
<sequence>MHTTTQHSSSLHGSDARNHAFASRLQPSRLCFTEVTHASRDHAFASRAIGAIMVEKEREASSTPQSTQVGSAPTPPAAPIDSSGEAQQQSNEQAQEAEYIDDSWTLNKKILGFFLIADHKGKTIGKALEKCLKDWGIAKICTITVDNASSNNAAISYFVRRLSDWNCITILNGDFMHFRCCAHILNLIVNDGLKEVDSSIARIRASCKFVKSSPARLATFNRCVADANINFKSTVKLDVPTRWNSTYLMLETAEKYEKAFSRLEFDDSAFVSALENEGGPPTSNDWGRARIFIKFLKVFYEATLSFSGSLHVTSNTFFQKLCDINKLLKKWSESQDRLLNNMAKNMKSKLDKYWDGGDNMNYLLFVAVVLDPCNKLAYVEFCFRRMYGSNQCASMLDKLRGILNKLFEYYQVLYPLPVDTGDSSCLSTDITSEGGGDDDDDGSWSSEFYSQVKKKQNDDKKNELERYLDDDVEFNYDGFDILKWWKSKTVKYPILSRIARDVLAIPISTVSSESAFSTGGQVLDPFRSSLNPTTVESLICAQNWLRTPKKEIDLRISMDEIERIEAELVEIAKAQQV</sequence>
<dbReference type="Pfam" id="PF05699">
    <property type="entry name" value="Dimer_Tnp_hAT"/>
    <property type="match status" value="1"/>
</dbReference>
<dbReference type="InterPro" id="IPR008906">
    <property type="entry name" value="HATC_C_dom"/>
</dbReference>
<comment type="caution">
    <text evidence="5">The sequence shown here is derived from an EMBL/GenBank/DDBJ whole genome shotgun (WGS) entry which is preliminary data.</text>
</comment>
<feature type="compositionally biased region" description="Polar residues" evidence="2">
    <location>
        <begin position="61"/>
        <end position="71"/>
    </location>
</feature>
<accession>A0A835CHV1</accession>
<dbReference type="GO" id="GO:0003677">
    <property type="term" value="F:DNA binding"/>
    <property type="evidence" value="ECO:0007669"/>
    <property type="project" value="UniProtKB-KW"/>
</dbReference>
<feature type="domain" description="HAT C-terminal dimerisation" evidence="3">
    <location>
        <begin position="463"/>
        <end position="545"/>
    </location>
</feature>
<gene>
    <name evidence="5" type="ORF">G2W53_004294</name>
</gene>
<proteinExistence type="predicted"/>
<dbReference type="PANTHER" id="PTHR46481">
    <property type="entry name" value="ZINC FINGER BED DOMAIN-CONTAINING PROTEIN 4"/>
    <property type="match status" value="1"/>
</dbReference>
<dbReference type="InterPro" id="IPR052035">
    <property type="entry name" value="ZnF_BED_domain_contain"/>
</dbReference>
<dbReference type="OrthoDB" id="1382457at2759"/>
<dbReference type="AlphaFoldDB" id="A0A835CHV1"/>
<feature type="compositionally biased region" description="Low complexity" evidence="2">
    <location>
        <begin position="82"/>
        <end position="96"/>
    </location>
</feature>
<evidence type="ECO:0000259" key="3">
    <source>
        <dbReference type="Pfam" id="PF05699"/>
    </source>
</evidence>
<keyword evidence="6" id="KW-1185">Reference proteome</keyword>
<dbReference type="Proteomes" id="UP000634136">
    <property type="component" value="Unassembled WGS sequence"/>
</dbReference>
<organism evidence="5 6">
    <name type="scientific">Senna tora</name>
    <dbReference type="NCBI Taxonomy" id="362788"/>
    <lineage>
        <taxon>Eukaryota</taxon>
        <taxon>Viridiplantae</taxon>
        <taxon>Streptophyta</taxon>
        <taxon>Embryophyta</taxon>
        <taxon>Tracheophyta</taxon>
        <taxon>Spermatophyta</taxon>
        <taxon>Magnoliopsida</taxon>
        <taxon>eudicotyledons</taxon>
        <taxon>Gunneridae</taxon>
        <taxon>Pentapetalae</taxon>
        <taxon>rosids</taxon>
        <taxon>fabids</taxon>
        <taxon>Fabales</taxon>
        <taxon>Fabaceae</taxon>
        <taxon>Caesalpinioideae</taxon>
        <taxon>Cassia clade</taxon>
        <taxon>Senna</taxon>
    </lineage>
</organism>
<reference evidence="5" key="1">
    <citation type="submission" date="2020-09" db="EMBL/GenBank/DDBJ databases">
        <title>Genome-Enabled Discovery of Anthraquinone Biosynthesis in Senna tora.</title>
        <authorList>
            <person name="Kang S.-H."/>
            <person name="Pandey R.P."/>
            <person name="Lee C.-M."/>
            <person name="Sim J.-S."/>
            <person name="Jeong J.-T."/>
            <person name="Choi B.-S."/>
            <person name="Jung M."/>
            <person name="Ginzburg D."/>
            <person name="Zhao K."/>
            <person name="Won S.Y."/>
            <person name="Oh T.-J."/>
            <person name="Yu Y."/>
            <person name="Kim N.-H."/>
            <person name="Lee O.R."/>
            <person name="Lee T.-H."/>
            <person name="Bashyal P."/>
            <person name="Kim T.-S."/>
            <person name="Lee W.-H."/>
            <person name="Kawkins C."/>
            <person name="Kim C.-K."/>
            <person name="Kim J.S."/>
            <person name="Ahn B.O."/>
            <person name="Rhee S.Y."/>
            <person name="Sohng J.K."/>
        </authorList>
    </citation>
    <scope>NUCLEOTIDE SEQUENCE</scope>
    <source>
        <tissue evidence="5">Leaf</tissue>
    </source>
</reference>
<feature type="region of interest" description="Disordered" evidence="2">
    <location>
        <begin position="57"/>
        <end position="96"/>
    </location>
</feature>